<keyword evidence="3" id="KW-1185">Reference proteome</keyword>
<comment type="caution">
    <text evidence="2">The sequence shown here is derived from an EMBL/GenBank/DDBJ whole genome shotgun (WGS) entry which is preliminary data.</text>
</comment>
<dbReference type="EMBL" id="JACJTE010000016">
    <property type="protein sequence ID" value="MBD2562126.1"/>
    <property type="molecule type" value="Genomic_DNA"/>
</dbReference>
<dbReference type="Pfam" id="PF06967">
    <property type="entry name" value="Mo-nitro_C"/>
    <property type="match status" value="1"/>
</dbReference>
<gene>
    <name evidence="2" type="ORF">H6G95_16170</name>
</gene>
<evidence type="ECO:0000259" key="1">
    <source>
        <dbReference type="Pfam" id="PF06967"/>
    </source>
</evidence>
<dbReference type="InterPro" id="IPR009717">
    <property type="entry name" value="Mo-dep_Nase_C"/>
</dbReference>
<organism evidence="2 3">
    <name type="scientific">Nostoc linckia FACHB-391</name>
    <dbReference type="NCBI Taxonomy" id="2692906"/>
    <lineage>
        <taxon>Bacteria</taxon>
        <taxon>Bacillati</taxon>
        <taxon>Cyanobacteriota</taxon>
        <taxon>Cyanophyceae</taxon>
        <taxon>Nostocales</taxon>
        <taxon>Nostocaceae</taxon>
        <taxon>Nostoc</taxon>
    </lineage>
</organism>
<proteinExistence type="predicted"/>
<feature type="domain" description="Mo-dependent nitrogenase C-terminal" evidence="1">
    <location>
        <begin position="13"/>
        <end position="95"/>
    </location>
</feature>
<reference evidence="2 3" key="1">
    <citation type="journal article" date="2020" name="ISME J.">
        <title>Comparative genomics reveals insights into cyanobacterial evolution and habitat adaptation.</title>
        <authorList>
            <person name="Chen M.Y."/>
            <person name="Teng W.K."/>
            <person name="Zhao L."/>
            <person name="Hu C.X."/>
            <person name="Zhou Y.K."/>
            <person name="Han B.P."/>
            <person name="Song L.R."/>
            <person name="Shu W.S."/>
        </authorList>
    </citation>
    <scope>NUCLEOTIDE SEQUENCE [LARGE SCALE GENOMIC DNA]</scope>
    <source>
        <strain evidence="2 3">FACHB-391</strain>
    </source>
</reference>
<protein>
    <submittedName>
        <fullName evidence="2">Mo-dependent nitrogenase C-terminal domain-containing protein</fullName>
    </submittedName>
</protein>
<accession>A0ABR8EWW8</accession>
<name>A0ABR8EWW8_NOSLI</name>
<dbReference type="Proteomes" id="UP000604661">
    <property type="component" value="Unassembled WGS sequence"/>
</dbReference>
<evidence type="ECO:0000313" key="2">
    <source>
        <dbReference type="EMBL" id="MBD2562126.1"/>
    </source>
</evidence>
<dbReference type="RefSeq" id="WP_190894485.1">
    <property type="nucleotide sequence ID" value="NZ_JACJTE010000016.1"/>
</dbReference>
<evidence type="ECO:0000313" key="3">
    <source>
        <dbReference type="Proteomes" id="UP000604661"/>
    </source>
</evidence>
<sequence length="95" mass="11435">MKKLTFLNHKFDLLHPVRQWLESIEIDNPKLAKFLCKMIPAHCPFERKIKFFNRTILLIPPMCKLNPFYEQIVSLRFKCLLYLADECNEDITIYC</sequence>